<dbReference type="InterPro" id="IPR001660">
    <property type="entry name" value="SAM"/>
</dbReference>
<dbReference type="CDD" id="cd13999">
    <property type="entry name" value="STKc_MAP3K-like"/>
    <property type="match status" value="1"/>
</dbReference>
<dbReference type="PROSITE" id="PS50105">
    <property type="entry name" value="SAM_DOMAIN"/>
    <property type="match status" value="1"/>
</dbReference>
<dbReference type="InterPro" id="IPR051681">
    <property type="entry name" value="Ser/Thr_Kinases-Pseudokinases"/>
</dbReference>
<gene>
    <name evidence="7" type="ORF">OMED0929_LOCUS4878</name>
</gene>
<dbReference type="InterPro" id="IPR001245">
    <property type="entry name" value="Ser-Thr/Tyr_kinase_cat_dom"/>
</dbReference>
<accession>A0A6U0C050</accession>
<dbReference type="InterPro" id="IPR013761">
    <property type="entry name" value="SAM/pointed_sf"/>
</dbReference>
<evidence type="ECO:0000256" key="2">
    <source>
        <dbReference type="ARBA" id="ARBA00022840"/>
    </source>
</evidence>
<reference evidence="7" key="1">
    <citation type="submission" date="2021-01" db="EMBL/GenBank/DDBJ databases">
        <authorList>
            <person name="Corre E."/>
            <person name="Pelletier E."/>
            <person name="Niang G."/>
            <person name="Scheremetjew M."/>
            <person name="Finn R."/>
            <person name="Kale V."/>
            <person name="Holt S."/>
            <person name="Cochrane G."/>
            <person name="Meng A."/>
            <person name="Brown T."/>
            <person name="Cohen L."/>
        </authorList>
    </citation>
    <scope>NUCLEOTIDE SEQUENCE</scope>
    <source>
        <strain evidence="7">Clade-D-RCC2572</strain>
    </source>
</reference>
<feature type="domain" description="Protein kinase" evidence="5">
    <location>
        <begin position="533"/>
        <end position="802"/>
    </location>
</feature>
<dbReference type="SUPFAM" id="SSF56112">
    <property type="entry name" value="Protein kinase-like (PK-like)"/>
    <property type="match status" value="1"/>
</dbReference>
<dbReference type="Gene3D" id="1.10.510.10">
    <property type="entry name" value="Transferase(Phosphotransferase) domain 1"/>
    <property type="match status" value="1"/>
</dbReference>
<feature type="compositionally biased region" description="Basic and acidic residues" evidence="4">
    <location>
        <begin position="423"/>
        <end position="432"/>
    </location>
</feature>
<dbReference type="SUPFAM" id="SSF47769">
    <property type="entry name" value="SAM/Pointed domain"/>
    <property type="match status" value="1"/>
</dbReference>
<dbReference type="PROSITE" id="PS50011">
    <property type="entry name" value="PROTEIN_KINASE_DOM"/>
    <property type="match status" value="1"/>
</dbReference>
<organism evidence="7">
    <name type="scientific">Ostreococcus mediterraneus</name>
    <dbReference type="NCBI Taxonomy" id="1486918"/>
    <lineage>
        <taxon>Eukaryota</taxon>
        <taxon>Viridiplantae</taxon>
        <taxon>Chlorophyta</taxon>
        <taxon>Mamiellophyceae</taxon>
        <taxon>Mamiellales</taxon>
        <taxon>Bathycoccaceae</taxon>
        <taxon>Ostreococcus</taxon>
    </lineage>
</organism>
<dbReference type="InterPro" id="IPR017441">
    <property type="entry name" value="Protein_kinase_ATP_BS"/>
</dbReference>
<keyword evidence="2 3" id="KW-0067">ATP-binding</keyword>
<feature type="domain" description="SAM" evidence="6">
    <location>
        <begin position="210"/>
        <end position="274"/>
    </location>
</feature>
<keyword evidence="1 3" id="KW-0547">Nucleotide-binding</keyword>
<feature type="region of interest" description="Disordered" evidence="4">
    <location>
        <begin position="423"/>
        <end position="471"/>
    </location>
</feature>
<dbReference type="Gene3D" id="1.10.150.50">
    <property type="entry name" value="Transcription Factor, Ets-1"/>
    <property type="match status" value="1"/>
</dbReference>
<sequence>MGKKTRGKTLTLGEFFANTSSVRSSGLLGARQSGGVGGDDEDASGELTSVEVMIGNAAASSAASTSEGRTREEEYVVTCYVRGDGSTTFARLVRAVEFVFGGGLGTRRVEAAPFEFEMTCRTAVDVEVTLIFDRAAQLKPFRAMHAIELSASPREFSRSFTIDIKPRAMQRLMNKDKNSDGGAGTPGMSRADSISSIATVDDVNRGVDAWSVADVSEWLKSSNLDELVDKFAAAKVNGYELLRLTESDLRKSLQLESNLERVRVIRAINILRASAGAADAETDELPKVSPPLSKPIAAPRGGLSPLELELDVSWIEFVSENARASVLIGWFMHVLDEVKAAEYDEPGPQLSVYCEAALQAARSCEAGLEERLLDILESTPGWDPRRKLFPTTCDAAKLQEQLMQLYLEVKAFEEFHALDLDDERGESYDRPRSTPAKMPGDESPLVRLTPRTPYSASTLGASEAEDSLSAASDREFASPVLNATARSFSPTPLGDLTRSSVPEDEPIEGDRVMQLNLEWEIDYNDIEFEGGVPSSKNRIGHGGFGEVFLGRYHGSLVAVKKLFNQDMMGKGLHDFRREVQILSKLRHPSIVLWLGACTQVPNLTIVLEYMDKGSLHQLLHRTTSPYTMLTAIRWAMTIAQGMVYLHSARPFPIVHCDLNTNNVLVNRDGMVKITDFGLSKVKHSSRVSRQTGMTGTVNYAAPEVIKGGKFSEASDVFAFGVIVWELLTRRIPWEELNEYQIVFQMTEKSDSPLAATARTLILPDTAPSGFDAVVKSCWATQPEHRVKFKDLLVNLRDVHKIEVEKERALRAARSSSMSSLSGAL</sequence>
<dbReference type="PANTHER" id="PTHR44329:SF298">
    <property type="entry name" value="MIXED LINEAGE KINASE DOMAIN-LIKE PROTEIN"/>
    <property type="match status" value="1"/>
</dbReference>
<evidence type="ECO:0000256" key="4">
    <source>
        <dbReference type="SAM" id="MobiDB-lite"/>
    </source>
</evidence>
<dbReference type="GO" id="GO:0005524">
    <property type="term" value="F:ATP binding"/>
    <property type="evidence" value="ECO:0007669"/>
    <property type="project" value="UniProtKB-UniRule"/>
</dbReference>
<dbReference type="EMBL" id="HBEW01005789">
    <property type="protein sequence ID" value="CAD8584370.1"/>
    <property type="molecule type" value="Transcribed_RNA"/>
</dbReference>
<protein>
    <recommendedName>
        <fullName evidence="8">Protein kinase domain-containing protein</fullName>
    </recommendedName>
</protein>
<dbReference type="Pfam" id="PF07647">
    <property type="entry name" value="SAM_2"/>
    <property type="match status" value="1"/>
</dbReference>
<evidence type="ECO:0000256" key="3">
    <source>
        <dbReference type="PROSITE-ProRule" id="PRU10141"/>
    </source>
</evidence>
<feature type="binding site" evidence="3">
    <location>
        <position position="561"/>
    </location>
    <ligand>
        <name>ATP</name>
        <dbReference type="ChEBI" id="CHEBI:30616"/>
    </ligand>
</feature>
<dbReference type="InterPro" id="IPR000719">
    <property type="entry name" value="Prot_kinase_dom"/>
</dbReference>
<evidence type="ECO:0008006" key="8">
    <source>
        <dbReference type="Google" id="ProtNLM"/>
    </source>
</evidence>
<evidence type="ECO:0000259" key="6">
    <source>
        <dbReference type="PROSITE" id="PS50105"/>
    </source>
</evidence>
<dbReference type="SMART" id="SM00454">
    <property type="entry name" value="SAM"/>
    <property type="match status" value="1"/>
</dbReference>
<dbReference type="Gene3D" id="3.30.200.20">
    <property type="entry name" value="Phosphorylase Kinase, domain 1"/>
    <property type="match status" value="1"/>
</dbReference>
<name>A0A6U0C050_9CHLO</name>
<dbReference type="Pfam" id="PF07714">
    <property type="entry name" value="PK_Tyr_Ser-Thr"/>
    <property type="match status" value="1"/>
</dbReference>
<dbReference type="PROSITE" id="PS00107">
    <property type="entry name" value="PROTEIN_KINASE_ATP"/>
    <property type="match status" value="1"/>
</dbReference>
<dbReference type="InterPro" id="IPR011009">
    <property type="entry name" value="Kinase-like_dom_sf"/>
</dbReference>
<feature type="region of interest" description="Disordered" evidence="4">
    <location>
        <begin position="487"/>
        <end position="506"/>
    </location>
</feature>
<evidence type="ECO:0000256" key="1">
    <source>
        <dbReference type="ARBA" id="ARBA00022741"/>
    </source>
</evidence>
<dbReference type="PANTHER" id="PTHR44329">
    <property type="entry name" value="SERINE/THREONINE-PROTEIN KINASE TNNI3K-RELATED"/>
    <property type="match status" value="1"/>
</dbReference>
<dbReference type="GO" id="GO:0004674">
    <property type="term" value="F:protein serine/threonine kinase activity"/>
    <property type="evidence" value="ECO:0007669"/>
    <property type="project" value="TreeGrafter"/>
</dbReference>
<proteinExistence type="predicted"/>
<evidence type="ECO:0000259" key="5">
    <source>
        <dbReference type="PROSITE" id="PS50011"/>
    </source>
</evidence>
<evidence type="ECO:0000313" key="7">
    <source>
        <dbReference type="EMBL" id="CAD8584370.1"/>
    </source>
</evidence>
<dbReference type="AlphaFoldDB" id="A0A6U0C050"/>